<dbReference type="SMART" id="SM00184">
    <property type="entry name" value="RING"/>
    <property type="match status" value="1"/>
</dbReference>
<dbReference type="Gene3D" id="3.30.40.10">
    <property type="entry name" value="Zinc/RING finger domain, C3HC4 (zinc finger)"/>
    <property type="match status" value="1"/>
</dbReference>
<dbReference type="InterPro" id="IPR017907">
    <property type="entry name" value="Znf_RING_CS"/>
</dbReference>
<keyword evidence="2 4" id="KW-0863">Zinc-finger</keyword>
<evidence type="ECO:0000256" key="5">
    <source>
        <dbReference type="SAM" id="MobiDB-lite"/>
    </source>
</evidence>
<evidence type="ECO:0000256" key="4">
    <source>
        <dbReference type="PROSITE-ProRule" id="PRU00175"/>
    </source>
</evidence>
<evidence type="ECO:0000313" key="8">
    <source>
        <dbReference type="EMBL" id="TEB30936.1"/>
    </source>
</evidence>
<feature type="domain" description="SPX" evidence="7">
    <location>
        <begin position="1"/>
        <end position="375"/>
    </location>
</feature>
<evidence type="ECO:0000313" key="9">
    <source>
        <dbReference type="Proteomes" id="UP000298030"/>
    </source>
</evidence>
<feature type="region of interest" description="Disordered" evidence="5">
    <location>
        <begin position="52"/>
        <end position="78"/>
    </location>
</feature>
<dbReference type="Proteomes" id="UP000298030">
    <property type="component" value="Unassembled WGS sequence"/>
</dbReference>
<feature type="region of interest" description="Disordered" evidence="5">
    <location>
        <begin position="102"/>
        <end position="130"/>
    </location>
</feature>
<dbReference type="PROSITE" id="PS51382">
    <property type="entry name" value="SPX"/>
    <property type="match status" value="1"/>
</dbReference>
<comment type="caution">
    <text evidence="8">The sequence shown here is derived from an EMBL/GenBank/DDBJ whole genome shotgun (WGS) entry which is preliminary data.</text>
</comment>
<dbReference type="PANTHER" id="PTHR23327">
    <property type="entry name" value="RING FINGER PROTEIN 127"/>
    <property type="match status" value="1"/>
</dbReference>
<dbReference type="STRING" id="71717.A0A4Y7T9U1"/>
<reference evidence="8 9" key="1">
    <citation type="journal article" date="2019" name="Nat. Ecol. Evol.">
        <title>Megaphylogeny resolves global patterns of mushroom evolution.</title>
        <authorList>
            <person name="Varga T."/>
            <person name="Krizsan K."/>
            <person name="Foldi C."/>
            <person name="Dima B."/>
            <person name="Sanchez-Garcia M."/>
            <person name="Sanchez-Ramirez S."/>
            <person name="Szollosi G.J."/>
            <person name="Szarkandi J.G."/>
            <person name="Papp V."/>
            <person name="Albert L."/>
            <person name="Andreopoulos W."/>
            <person name="Angelini C."/>
            <person name="Antonin V."/>
            <person name="Barry K.W."/>
            <person name="Bougher N.L."/>
            <person name="Buchanan P."/>
            <person name="Buyck B."/>
            <person name="Bense V."/>
            <person name="Catcheside P."/>
            <person name="Chovatia M."/>
            <person name="Cooper J."/>
            <person name="Damon W."/>
            <person name="Desjardin D."/>
            <person name="Finy P."/>
            <person name="Geml J."/>
            <person name="Haridas S."/>
            <person name="Hughes K."/>
            <person name="Justo A."/>
            <person name="Karasinski D."/>
            <person name="Kautmanova I."/>
            <person name="Kiss B."/>
            <person name="Kocsube S."/>
            <person name="Kotiranta H."/>
            <person name="LaButti K.M."/>
            <person name="Lechner B.E."/>
            <person name="Liimatainen K."/>
            <person name="Lipzen A."/>
            <person name="Lukacs Z."/>
            <person name="Mihaltcheva S."/>
            <person name="Morgado L.N."/>
            <person name="Niskanen T."/>
            <person name="Noordeloos M.E."/>
            <person name="Ohm R.A."/>
            <person name="Ortiz-Santana B."/>
            <person name="Ovrebo C."/>
            <person name="Racz N."/>
            <person name="Riley R."/>
            <person name="Savchenko A."/>
            <person name="Shiryaev A."/>
            <person name="Soop K."/>
            <person name="Spirin V."/>
            <person name="Szebenyi C."/>
            <person name="Tomsovsky M."/>
            <person name="Tulloss R.E."/>
            <person name="Uehling J."/>
            <person name="Grigoriev I.V."/>
            <person name="Vagvolgyi C."/>
            <person name="Papp T."/>
            <person name="Martin F.M."/>
            <person name="Miettinen O."/>
            <person name="Hibbett D.S."/>
            <person name="Nagy L.G."/>
        </authorList>
    </citation>
    <scope>NUCLEOTIDE SEQUENCE [LARGE SCALE GENOMIC DNA]</scope>
    <source>
        <strain evidence="8 9">FP101781</strain>
    </source>
</reference>
<keyword evidence="9" id="KW-1185">Reference proteome</keyword>
<dbReference type="AlphaFoldDB" id="A0A4Y7T9U1"/>
<dbReference type="Pfam" id="PF03105">
    <property type="entry name" value="SPX"/>
    <property type="match status" value="1"/>
</dbReference>
<dbReference type="InterPro" id="IPR004331">
    <property type="entry name" value="SPX_dom"/>
</dbReference>
<keyword evidence="1" id="KW-0479">Metal-binding</keyword>
<dbReference type="SUPFAM" id="SSF57850">
    <property type="entry name" value="RING/U-box"/>
    <property type="match status" value="1"/>
</dbReference>
<evidence type="ECO:0000259" key="6">
    <source>
        <dbReference type="PROSITE" id="PS50089"/>
    </source>
</evidence>
<evidence type="ECO:0000256" key="2">
    <source>
        <dbReference type="ARBA" id="ARBA00022771"/>
    </source>
</evidence>
<feature type="domain" description="RING-type" evidence="6">
    <location>
        <begin position="429"/>
        <end position="468"/>
    </location>
</feature>
<sequence length="526" mass="58478">MHFSKTYTQILESLPPELQEKRYSLKKLISRVVSELSSLGLSPTVLQELITDNEAGTSKDGDNGTDEGTHSDSSAEGPRIVYELVEHLDRIEPHLKLWVDIPESQSSTDAERGPPDEEPEGEGGSSREMKPTTNVLWSLHQKLQERQNVDPELESLEVPHVSGPGVDVDDVTEITSPAVAKGKQEVVIPLISDTEFFNNLISALEGMSTHMSTVHQEFTKSLKSLSRTISESALPASASPSFHAHSAVSSHPGSIMVSAMQPRQSDLYSWREIFQLYVDTEVFEHVGEVDHGERSVEESEKKLKLFVEQATQRGLADHRNFKSPTSRKAFESFIELNLLILNIKKFSEASAEATRKIIKKHTKRTALPLSYPFTKSSFTSLVSSTSSSALPSHLALFSRLTATSLPRTLVQAIGETLLPIIPHVDDYACLICTSIAFKPIRLDCGHLFCVRCLVKMQKRAQADCPLCRAPVVLSANKSNVDWALLNFMQDWFPLESKEKLKSNDREAAREEMEELGLDPDKACLVM</sequence>
<name>A0A4Y7T9U1_COPMI</name>
<proteinExistence type="predicted"/>
<gene>
    <name evidence="8" type="ORF">FA13DRAFT_1733352</name>
</gene>
<dbReference type="InterPro" id="IPR001841">
    <property type="entry name" value="Znf_RING"/>
</dbReference>
<dbReference type="PANTHER" id="PTHR23327:SF51">
    <property type="entry name" value="TRANSCRIPTIONAL REGULATOR OF YEAST FORM ADHERENCE 3"/>
    <property type="match status" value="1"/>
</dbReference>
<dbReference type="EMBL" id="QPFP01000021">
    <property type="protein sequence ID" value="TEB30936.1"/>
    <property type="molecule type" value="Genomic_DNA"/>
</dbReference>
<dbReference type="PROSITE" id="PS50089">
    <property type="entry name" value="ZF_RING_2"/>
    <property type="match status" value="1"/>
</dbReference>
<evidence type="ECO:0000256" key="3">
    <source>
        <dbReference type="ARBA" id="ARBA00022833"/>
    </source>
</evidence>
<evidence type="ECO:0008006" key="10">
    <source>
        <dbReference type="Google" id="ProtNLM"/>
    </source>
</evidence>
<feature type="compositionally biased region" description="Basic and acidic residues" evidence="5">
    <location>
        <begin position="57"/>
        <end position="70"/>
    </location>
</feature>
<evidence type="ECO:0000256" key="1">
    <source>
        <dbReference type="ARBA" id="ARBA00022723"/>
    </source>
</evidence>
<dbReference type="InterPro" id="IPR013083">
    <property type="entry name" value="Znf_RING/FYVE/PHD"/>
</dbReference>
<keyword evidence="3" id="KW-0862">Zinc</keyword>
<dbReference type="Pfam" id="PF13920">
    <property type="entry name" value="zf-C3HC4_3"/>
    <property type="match status" value="1"/>
</dbReference>
<dbReference type="OrthoDB" id="5588846at2759"/>
<dbReference type="PROSITE" id="PS00518">
    <property type="entry name" value="ZF_RING_1"/>
    <property type="match status" value="1"/>
</dbReference>
<evidence type="ECO:0000259" key="7">
    <source>
        <dbReference type="PROSITE" id="PS51382"/>
    </source>
</evidence>
<dbReference type="GO" id="GO:0008270">
    <property type="term" value="F:zinc ion binding"/>
    <property type="evidence" value="ECO:0007669"/>
    <property type="project" value="UniProtKB-KW"/>
</dbReference>
<accession>A0A4Y7T9U1</accession>
<organism evidence="8 9">
    <name type="scientific">Coprinellus micaceus</name>
    <name type="common">Glistening ink-cap mushroom</name>
    <name type="synonym">Coprinus micaceus</name>
    <dbReference type="NCBI Taxonomy" id="71717"/>
    <lineage>
        <taxon>Eukaryota</taxon>
        <taxon>Fungi</taxon>
        <taxon>Dikarya</taxon>
        <taxon>Basidiomycota</taxon>
        <taxon>Agaricomycotina</taxon>
        <taxon>Agaricomycetes</taxon>
        <taxon>Agaricomycetidae</taxon>
        <taxon>Agaricales</taxon>
        <taxon>Agaricineae</taxon>
        <taxon>Psathyrellaceae</taxon>
        <taxon>Coprinellus</taxon>
    </lineage>
</organism>
<protein>
    <recommendedName>
        <fullName evidence="10">RING-14 protein</fullName>
    </recommendedName>
</protein>